<evidence type="ECO:0000313" key="2">
    <source>
        <dbReference type="EMBL" id="MCI62119.1"/>
    </source>
</evidence>
<keyword evidence="3" id="KW-1185">Reference proteome</keyword>
<feature type="non-terminal residue" evidence="2">
    <location>
        <position position="1"/>
    </location>
</feature>
<dbReference type="AlphaFoldDB" id="A0A392TLS1"/>
<feature type="non-terminal residue" evidence="2">
    <location>
        <position position="61"/>
    </location>
</feature>
<dbReference type="Proteomes" id="UP000265520">
    <property type="component" value="Unassembled WGS sequence"/>
</dbReference>
<protein>
    <submittedName>
        <fullName evidence="2">Gag-pol polyprotein</fullName>
    </submittedName>
</protein>
<evidence type="ECO:0000313" key="3">
    <source>
        <dbReference type="Proteomes" id="UP000265520"/>
    </source>
</evidence>
<comment type="caution">
    <text evidence="2">The sequence shown here is derived from an EMBL/GenBank/DDBJ whole genome shotgun (WGS) entry which is preliminary data.</text>
</comment>
<dbReference type="Pfam" id="PF07727">
    <property type="entry name" value="RVT_2"/>
    <property type="match status" value="1"/>
</dbReference>
<evidence type="ECO:0000259" key="1">
    <source>
        <dbReference type="Pfam" id="PF07727"/>
    </source>
</evidence>
<name>A0A392TLS1_9FABA</name>
<sequence length="61" mass="7165">HVYKLKKALYGLKQSPRAWYERLTEFLVKNVYRKGGNDKTLFVKEEGGMLMIAQIYVDDIV</sequence>
<feature type="domain" description="Reverse transcriptase Ty1/copia-type" evidence="1">
    <location>
        <begin position="2"/>
        <end position="61"/>
    </location>
</feature>
<organism evidence="2 3">
    <name type="scientific">Trifolium medium</name>
    <dbReference type="NCBI Taxonomy" id="97028"/>
    <lineage>
        <taxon>Eukaryota</taxon>
        <taxon>Viridiplantae</taxon>
        <taxon>Streptophyta</taxon>
        <taxon>Embryophyta</taxon>
        <taxon>Tracheophyta</taxon>
        <taxon>Spermatophyta</taxon>
        <taxon>Magnoliopsida</taxon>
        <taxon>eudicotyledons</taxon>
        <taxon>Gunneridae</taxon>
        <taxon>Pentapetalae</taxon>
        <taxon>rosids</taxon>
        <taxon>fabids</taxon>
        <taxon>Fabales</taxon>
        <taxon>Fabaceae</taxon>
        <taxon>Papilionoideae</taxon>
        <taxon>50 kb inversion clade</taxon>
        <taxon>NPAAA clade</taxon>
        <taxon>Hologalegina</taxon>
        <taxon>IRL clade</taxon>
        <taxon>Trifolieae</taxon>
        <taxon>Trifolium</taxon>
    </lineage>
</organism>
<reference evidence="2 3" key="1">
    <citation type="journal article" date="2018" name="Front. Plant Sci.">
        <title>Red Clover (Trifolium pratense) and Zigzag Clover (T. medium) - A Picture of Genomic Similarities and Differences.</title>
        <authorList>
            <person name="Dluhosova J."/>
            <person name="Istvanek J."/>
            <person name="Nedelnik J."/>
            <person name="Repkova J."/>
        </authorList>
    </citation>
    <scope>NUCLEOTIDE SEQUENCE [LARGE SCALE GENOMIC DNA]</scope>
    <source>
        <strain evidence="3">cv. 10/8</strain>
        <tissue evidence="2">Leaf</tissue>
    </source>
</reference>
<proteinExistence type="predicted"/>
<dbReference type="InterPro" id="IPR013103">
    <property type="entry name" value="RVT_2"/>
</dbReference>
<accession>A0A392TLS1</accession>
<dbReference type="EMBL" id="LXQA010613140">
    <property type="protein sequence ID" value="MCI62119.1"/>
    <property type="molecule type" value="Genomic_DNA"/>
</dbReference>